<feature type="non-terminal residue" evidence="2">
    <location>
        <position position="28"/>
    </location>
</feature>
<feature type="transmembrane region" description="Helical" evidence="1">
    <location>
        <begin position="9"/>
        <end position="27"/>
    </location>
</feature>
<dbReference type="EMBL" id="GL636255">
    <property type="protein sequence ID" value="EFW11217.1"/>
    <property type="molecule type" value="Genomic_DNA"/>
</dbReference>
<sequence>MEKCKLTPGQWGFIGLLVCLLTVGIASV</sequence>
<evidence type="ECO:0000256" key="1">
    <source>
        <dbReference type="SAM" id="Phobius"/>
    </source>
</evidence>
<gene>
    <name evidence="2" type="primary">taxB</name>
    <name evidence="2" type="ORF">SSYM_0119</name>
</gene>
<dbReference type="AlphaFoldDB" id="E9CQF3"/>
<accession>E9CQF3</accession>
<dbReference type="HOGENOM" id="CLU_3413927_0_0_6"/>
<evidence type="ECO:0000313" key="2">
    <source>
        <dbReference type="EMBL" id="EFW11217.1"/>
    </source>
</evidence>
<proteinExistence type="predicted"/>
<reference evidence="3" key="1">
    <citation type="journal article" date="2011" name="Genome Biol. Evol.">
        <title>Massive genomic decay in Serratia symbiotica, a recently evolved symbiont of aphids.</title>
        <authorList>
            <person name="Burke G.R."/>
            <person name="Moran N.A."/>
        </authorList>
    </citation>
    <scope>NUCLEOTIDE SEQUENCE [LARGE SCALE GENOMIC DNA]</scope>
    <source>
        <strain evidence="3">Tucson</strain>
    </source>
</reference>
<evidence type="ECO:0000313" key="3">
    <source>
        <dbReference type="Proteomes" id="UP000013568"/>
    </source>
</evidence>
<keyword evidence="3" id="KW-1185">Reference proteome</keyword>
<organism evidence="2 3">
    <name type="scientific">Serratia symbiotica str. Tucson</name>
    <dbReference type="NCBI Taxonomy" id="914128"/>
    <lineage>
        <taxon>Bacteria</taxon>
        <taxon>Pseudomonadati</taxon>
        <taxon>Pseudomonadota</taxon>
        <taxon>Gammaproteobacteria</taxon>
        <taxon>Enterobacterales</taxon>
        <taxon>Yersiniaceae</taxon>
        <taxon>Serratia</taxon>
        <taxon>Serratia symbiotica</taxon>
    </lineage>
</organism>
<protein>
    <submittedName>
        <fullName evidence="2">Putative TaxB conjugal transfer protein</fullName>
    </submittedName>
</protein>
<keyword evidence="1" id="KW-0472">Membrane</keyword>
<dbReference type="Proteomes" id="UP000013568">
    <property type="component" value="Unassembled WGS sequence"/>
</dbReference>
<keyword evidence="1" id="KW-1133">Transmembrane helix</keyword>
<keyword evidence="1" id="KW-0812">Transmembrane</keyword>
<name>E9CQF3_9GAMM</name>